<name>A0AA36DY79_LACSI</name>
<protein>
    <submittedName>
        <fullName evidence="1">Uncharacterized protein</fullName>
    </submittedName>
</protein>
<accession>A0AA36DY79</accession>
<dbReference type="AlphaFoldDB" id="A0AA36DY79"/>
<proteinExistence type="predicted"/>
<evidence type="ECO:0000313" key="1">
    <source>
        <dbReference type="EMBL" id="CAI9275846.1"/>
    </source>
</evidence>
<gene>
    <name evidence="1" type="ORF">LSALG_LOCUS15864</name>
</gene>
<keyword evidence="2" id="KW-1185">Reference proteome</keyword>
<reference evidence="1" key="1">
    <citation type="submission" date="2023-04" db="EMBL/GenBank/DDBJ databases">
        <authorList>
            <person name="Vijverberg K."/>
            <person name="Xiong W."/>
            <person name="Schranz E."/>
        </authorList>
    </citation>
    <scope>NUCLEOTIDE SEQUENCE</scope>
</reference>
<sequence length="127" mass="14397">MSKPLYEFGPNTNIITGPHTPNSIIIIQWNNVEFSDEILKQFANSGIEDFVNYVKSGPLQYAFCDFPDPFCHKQLMNVPYPCWLRLILSREVGSVESHGIIIQIPALSSKIINVAPSERDMPITTRM</sequence>
<dbReference type="Proteomes" id="UP001177003">
    <property type="component" value="Chromosome 3"/>
</dbReference>
<organism evidence="1 2">
    <name type="scientific">Lactuca saligna</name>
    <name type="common">Willowleaf lettuce</name>
    <dbReference type="NCBI Taxonomy" id="75948"/>
    <lineage>
        <taxon>Eukaryota</taxon>
        <taxon>Viridiplantae</taxon>
        <taxon>Streptophyta</taxon>
        <taxon>Embryophyta</taxon>
        <taxon>Tracheophyta</taxon>
        <taxon>Spermatophyta</taxon>
        <taxon>Magnoliopsida</taxon>
        <taxon>eudicotyledons</taxon>
        <taxon>Gunneridae</taxon>
        <taxon>Pentapetalae</taxon>
        <taxon>asterids</taxon>
        <taxon>campanulids</taxon>
        <taxon>Asterales</taxon>
        <taxon>Asteraceae</taxon>
        <taxon>Cichorioideae</taxon>
        <taxon>Cichorieae</taxon>
        <taxon>Lactucinae</taxon>
        <taxon>Lactuca</taxon>
    </lineage>
</organism>
<dbReference type="EMBL" id="OX465079">
    <property type="protein sequence ID" value="CAI9275846.1"/>
    <property type="molecule type" value="Genomic_DNA"/>
</dbReference>
<evidence type="ECO:0000313" key="2">
    <source>
        <dbReference type="Proteomes" id="UP001177003"/>
    </source>
</evidence>